<keyword evidence="2" id="KW-1185">Reference proteome</keyword>
<evidence type="ECO:0000313" key="2">
    <source>
        <dbReference type="Proteomes" id="UP000183832"/>
    </source>
</evidence>
<evidence type="ECO:0000313" key="1">
    <source>
        <dbReference type="EMBL" id="CRK91888.1"/>
    </source>
</evidence>
<sequence>MFKDYLSLVAFFTGLRRSVRVGITEILETTSTSSHVVTKAIWRIINSGKFEFYDHKKRTIDGIFHDSQVGRRISKHNE</sequence>
<reference evidence="1 2" key="1">
    <citation type="submission" date="2015-04" db="EMBL/GenBank/DDBJ databases">
        <authorList>
            <person name="Syromyatnikov M.Y."/>
            <person name="Popov V.N."/>
        </authorList>
    </citation>
    <scope>NUCLEOTIDE SEQUENCE [LARGE SCALE GENOMIC DNA]</scope>
</reference>
<gene>
    <name evidence="1" type="ORF">CLUMA_CG005508</name>
</gene>
<name>A0A1J1HUY4_9DIPT</name>
<proteinExistence type="predicted"/>
<dbReference type="Proteomes" id="UP000183832">
    <property type="component" value="Unassembled WGS sequence"/>
</dbReference>
<organism evidence="1 2">
    <name type="scientific">Clunio marinus</name>
    <dbReference type="NCBI Taxonomy" id="568069"/>
    <lineage>
        <taxon>Eukaryota</taxon>
        <taxon>Metazoa</taxon>
        <taxon>Ecdysozoa</taxon>
        <taxon>Arthropoda</taxon>
        <taxon>Hexapoda</taxon>
        <taxon>Insecta</taxon>
        <taxon>Pterygota</taxon>
        <taxon>Neoptera</taxon>
        <taxon>Endopterygota</taxon>
        <taxon>Diptera</taxon>
        <taxon>Nematocera</taxon>
        <taxon>Chironomoidea</taxon>
        <taxon>Chironomidae</taxon>
        <taxon>Clunio</taxon>
    </lineage>
</organism>
<protein>
    <submittedName>
        <fullName evidence="1">CLUMA_CG005508, isoform A</fullName>
    </submittedName>
</protein>
<dbReference type="AlphaFoldDB" id="A0A1J1HUY4"/>
<accession>A0A1J1HUY4</accession>
<dbReference type="EMBL" id="CVRI01000021">
    <property type="protein sequence ID" value="CRK91888.1"/>
    <property type="molecule type" value="Genomic_DNA"/>
</dbReference>